<proteinExistence type="predicted"/>
<accession>A0A392PUW9</accession>
<comment type="caution">
    <text evidence="1">The sequence shown here is derived from an EMBL/GenBank/DDBJ whole genome shotgun (WGS) entry which is preliminary data.</text>
</comment>
<keyword evidence="2" id="KW-1185">Reference proteome</keyword>
<feature type="non-terminal residue" evidence="1">
    <location>
        <position position="1"/>
    </location>
</feature>
<dbReference type="AlphaFoldDB" id="A0A392PUW9"/>
<dbReference type="EMBL" id="LXQA010098495">
    <property type="protein sequence ID" value="MCI15893.1"/>
    <property type="molecule type" value="Genomic_DNA"/>
</dbReference>
<reference evidence="1 2" key="1">
    <citation type="journal article" date="2018" name="Front. Plant Sci.">
        <title>Red Clover (Trifolium pratense) and Zigzag Clover (T. medium) - A Picture of Genomic Similarities and Differences.</title>
        <authorList>
            <person name="Dluhosova J."/>
            <person name="Istvanek J."/>
            <person name="Nedelnik J."/>
            <person name="Repkova J."/>
        </authorList>
    </citation>
    <scope>NUCLEOTIDE SEQUENCE [LARGE SCALE GENOMIC DNA]</scope>
    <source>
        <strain evidence="2">cv. 10/8</strain>
        <tissue evidence="1">Leaf</tissue>
    </source>
</reference>
<evidence type="ECO:0000313" key="1">
    <source>
        <dbReference type="EMBL" id="MCI15893.1"/>
    </source>
</evidence>
<dbReference type="Proteomes" id="UP000265520">
    <property type="component" value="Unassembled WGS sequence"/>
</dbReference>
<evidence type="ECO:0000313" key="2">
    <source>
        <dbReference type="Proteomes" id="UP000265520"/>
    </source>
</evidence>
<sequence>TRQWWCDEVTSLCHIFSPLGMLCSSSPVAPSASCRRHTSGLELSQTVVIDSAFIGGFTMLFVAPTIHQCHS</sequence>
<name>A0A392PUW9_9FABA</name>
<protein>
    <submittedName>
        <fullName evidence="1">Uncharacterized protein</fullName>
    </submittedName>
</protein>
<organism evidence="1 2">
    <name type="scientific">Trifolium medium</name>
    <dbReference type="NCBI Taxonomy" id="97028"/>
    <lineage>
        <taxon>Eukaryota</taxon>
        <taxon>Viridiplantae</taxon>
        <taxon>Streptophyta</taxon>
        <taxon>Embryophyta</taxon>
        <taxon>Tracheophyta</taxon>
        <taxon>Spermatophyta</taxon>
        <taxon>Magnoliopsida</taxon>
        <taxon>eudicotyledons</taxon>
        <taxon>Gunneridae</taxon>
        <taxon>Pentapetalae</taxon>
        <taxon>rosids</taxon>
        <taxon>fabids</taxon>
        <taxon>Fabales</taxon>
        <taxon>Fabaceae</taxon>
        <taxon>Papilionoideae</taxon>
        <taxon>50 kb inversion clade</taxon>
        <taxon>NPAAA clade</taxon>
        <taxon>Hologalegina</taxon>
        <taxon>IRL clade</taxon>
        <taxon>Trifolieae</taxon>
        <taxon>Trifolium</taxon>
    </lineage>
</organism>